<name>E8M9E1_PHOS4</name>
<dbReference type="eggNOG" id="COG3735">
    <property type="taxonomic scope" value="Bacteria"/>
</dbReference>
<keyword evidence="1" id="KW-0732">Signal</keyword>
<gene>
    <name evidence="2" type="ORF">VISI1226_02652</name>
</gene>
<reference evidence="2 3" key="1">
    <citation type="journal article" date="2012" name="Int. J. Syst. Evol. Microbiol.">
        <title>Vibrio caribbeanicus sp. nov., isolated from the marine sponge Scleritoderma cyanea.</title>
        <authorList>
            <person name="Hoffmann M."/>
            <person name="Monday S.R."/>
            <person name="Allard M.W."/>
            <person name="Strain E.A."/>
            <person name="Whittaker P."/>
            <person name="Naum M."/>
            <person name="McCarthy P.J."/>
            <person name="Lopez J.V."/>
            <person name="Fischer M."/>
            <person name="Brown E.W."/>
        </authorList>
    </citation>
    <scope>NUCLEOTIDE SEQUENCE [LARGE SCALE GENOMIC DNA]</scope>
    <source>
        <strain evidence="3">DSMZ 21326</strain>
    </source>
</reference>
<dbReference type="GeneID" id="95570190"/>
<organism evidence="2 3">
    <name type="scientific">Vibrio sinaloensis DSM 21326</name>
    <dbReference type="NCBI Taxonomy" id="945550"/>
    <lineage>
        <taxon>Bacteria</taxon>
        <taxon>Pseudomonadati</taxon>
        <taxon>Pseudomonadota</taxon>
        <taxon>Gammaproteobacteria</taxon>
        <taxon>Vibrionales</taxon>
        <taxon>Vibrionaceae</taxon>
        <taxon>Vibrio</taxon>
        <taxon>Vibrio oreintalis group</taxon>
    </lineage>
</organism>
<dbReference type="PANTHER" id="PTHR40590">
    <property type="entry name" value="CYTOPLASMIC PROTEIN-RELATED"/>
    <property type="match status" value="1"/>
</dbReference>
<evidence type="ECO:0000256" key="1">
    <source>
        <dbReference type="SAM" id="SignalP"/>
    </source>
</evidence>
<dbReference type="RefSeq" id="WP_008078552.1">
    <property type="nucleotide sequence ID" value="NZ_AEVT01000084.1"/>
</dbReference>
<dbReference type="InterPro" id="IPR002816">
    <property type="entry name" value="TraB/PrgY/GumN_fam"/>
</dbReference>
<dbReference type="AlphaFoldDB" id="E8M9E1"/>
<evidence type="ECO:0000313" key="3">
    <source>
        <dbReference type="Proteomes" id="UP000006228"/>
    </source>
</evidence>
<dbReference type="Pfam" id="PF01963">
    <property type="entry name" value="TraB_PrgY_gumN"/>
    <property type="match status" value="1"/>
</dbReference>
<protein>
    <recommendedName>
        <fullName evidence="4">GumN family protein</fullName>
    </recommendedName>
</protein>
<evidence type="ECO:0008006" key="4">
    <source>
        <dbReference type="Google" id="ProtNLM"/>
    </source>
</evidence>
<feature type="chain" id="PRO_5003224891" description="GumN family protein" evidence="1">
    <location>
        <begin position="19"/>
        <end position="288"/>
    </location>
</feature>
<dbReference type="EMBL" id="AEVT01000084">
    <property type="protein sequence ID" value="EGA69308.1"/>
    <property type="molecule type" value="Genomic_DNA"/>
</dbReference>
<dbReference type="PANTHER" id="PTHR40590:SF1">
    <property type="entry name" value="CYTOPLASMIC PROTEIN"/>
    <property type="match status" value="1"/>
</dbReference>
<dbReference type="CDD" id="cd14789">
    <property type="entry name" value="Tiki"/>
    <property type="match status" value="1"/>
</dbReference>
<dbReference type="InterPro" id="IPR047111">
    <property type="entry name" value="YbaP-like"/>
</dbReference>
<comment type="caution">
    <text evidence="2">The sequence shown here is derived from an EMBL/GenBank/DDBJ whole genome shotgun (WGS) entry which is preliminary data.</text>
</comment>
<proteinExistence type="predicted"/>
<feature type="signal peptide" evidence="1">
    <location>
        <begin position="1"/>
        <end position="18"/>
    </location>
</feature>
<dbReference type="Proteomes" id="UP000006228">
    <property type="component" value="Unassembled WGS sequence"/>
</dbReference>
<sequence length="288" mass="32400">MHKLAMAWLLIFSSQLWAEPLYWSAKRGGLEYWLIGSVHVGEKSMFPLPKKVNQYLAQSDGLIVEANLDEAPTIQYPTATVRSTDVLSKQQQKELIGIANLLQMNPNDILSAPPWIAALTLQMQQIQYLGYRAEDGVDLNLINQAKAQGIEVLGLESLQFQIDLLSGQKEGGKELLTSTIEQFDHNESAMHCLIDSWKAGDLEKLNQFAGLTEVSSDFEANFLTKRNYDWADKLNSPSWLPQKKGKYLVVVGSLHLIGEQSVVELLKLKGFKVKQLSRSQRASCEFKY</sequence>
<accession>E8M9E1</accession>
<evidence type="ECO:0000313" key="2">
    <source>
        <dbReference type="EMBL" id="EGA69308.1"/>
    </source>
</evidence>
<dbReference type="OrthoDB" id="357294at2"/>